<dbReference type="InterPro" id="IPR006015">
    <property type="entry name" value="Universal_stress_UspA"/>
</dbReference>
<reference evidence="4" key="1">
    <citation type="submission" date="2017-09" db="EMBL/GenBank/DDBJ databases">
        <title>FDA dAtabase for Regulatory Grade micrObial Sequences (FDA-ARGOS): Supporting development and validation of Infectious Disease Dx tests.</title>
        <authorList>
            <person name="Minogue T."/>
            <person name="Wolcott M."/>
            <person name="Wasieloski L."/>
            <person name="Aguilar W."/>
            <person name="Moore D."/>
            <person name="Tallon L."/>
            <person name="Sadzewicz L."/>
            <person name="Ott S."/>
            <person name="Zhao X."/>
            <person name="Nagaraj S."/>
            <person name="Vavikolanu K."/>
            <person name="Aluvathingal J."/>
            <person name="Nadendla S."/>
            <person name="Sichtig H."/>
        </authorList>
    </citation>
    <scope>NUCLEOTIDE SEQUENCE [LARGE SCALE GENOMIC DNA]</scope>
    <source>
        <strain evidence="4">FDAARGOS_394</strain>
    </source>
</reference>
<dbReference type="Gene3D" id="3.40.50.620">
    <property type="entry name" value="HUPs"/>
    <property type="match status" value="1"/>
</dbReference>
<feature type="domain" description="UspA" evidence="2">
    <location>
        <begin position="2"/>
        <end position="140"/>
    </location>
</feature>
<name>A0A2A7URV8_COMTR</name>
<comment type="caution">
    <text evidence="3">The sequence shown here is derived from an EMBL/GenBank/DDBJ whole genome shotgun (WGS) entry which is preliminary data.</text>
</comment>
<gene>
    <name evidence="3" type="ORF">CRM82_04715</name>
</gene>
<dbReference type="EMBL" id="PDEA01000001">
    <property type="protein sequence ID" value="PEH88008.1"/>
    <property type="molecule type" value="Genomic_DNA"/>
</dbReference>
<dbReference type="AlphaFoldDB" id="A0A2A7URV8"/>
<sequence length="171" mass="17752">MTRILVAVDGSPYALEAVRHTVALARSGLRATVVLAQVQEEASFLELATQDGDAIANAAMEAGAHLAAPAVVELQLADVPHEVEVALGEPAPTLVDMAERLQCDQIVIGARGMGALRGALMGSVSQYVLKHSPMPVTVVKPRVDEARDVLGEEGAQVMADGVTPLSIQAGL</sequence>
<dbReference type="InterPro" id="IPR006016">
    <property type="entry name" value="UspA"/>
</dbReference>
<comment type="similarity">
    <text evidence="1">Belongs to the universal stress protein A family.</text>
</comment>
<dbReference type="InterPro" id="IPR014729">
    <property type="entry name" value="Rossmann-like_a/b/a_fold"/>
</dbReference>
<dbReference type="Proteomes" id="UP000220246">
    <property type="component" value="Unassembled WGS sequence"/>
</dbReference>
<protein>
    <submittedName>
        <fullName evidence="3">Universal stress protein</fullName>
    </submittedName>
</protein>
<dbReference type="PANTHER" id="PTHR31964:SF113">
    <property type="entry name" value="USPA DOMAIN-CONTAINING PROTEIN"/>
    <property type="match status" value="1"/>
</dbReference>
<dbReference type="Pfam" id="PF00582">
    <property type="entry name" value="Usp"/>
    <property type="match status" value="1"/>
</dbReference>
<proteinExistence type="inferred from homology"/>
<evidence type="ECO:0000256" key="1">
    <source>
        <dbReference type="ARBA" id="ARBA00008791"/>
    </source>
</evidence>
<dbReference type="STRING" id="1219032.GCA_001515545_03969"/>
<evidence type="ECO:0000313" key="3">
    <source>
        <dbReference type="EMBL" id="PEH88008.1"/>
    </source>
</evidence>
<dbReference type="GeneID" id="80799891"/>
<dbReference type="RefSeq" id="WP_066541670.1">
    <property type="nucleotide sequence ID" value="NZ_DALZQJ010000006.1"/>
</dbReference>
<dbReference type="SUPFAM" id="SSF52402">
    <property type="entry name" value="Adenine nucleotide alpha hydrolases-like"/>
    <property type="match status" value="1"/>
</dbReference>
<accession>A0A2A7URV8</accession>
<dbReference type="PANTHER" id="PTHR31964">
    <property type="entry name" value="ADENINE NUCLEOTIDE ALPHA HYDROLASES-LIKE SUPERFAMILY PROTEIN"/>
    <property type="match status" value="1"/>
</dbReference>
<evidence type="ECO:0000259" key="2">
    <source>
        <dbReference type="Pfam" id="PF00582"/>
    </source>
</evidence>
<dbReference type="OrthoDB" id="5512223at2"/>
<dbReference type="PRINTS" id="PR01438">
    <property type="entry name" value="UNVRSLSTRESS"/>
</dbReference>
<evidence type="ECO:0000313" key="4">
    <source>
        <dbReference type="Proteomes" id="UP000220246"/>
    </source>
</evidence>
<dbReference type="CDD" id="cd23659">
    <property type="entry name" value="USP_At3g01520-like"/>
    <property type="match status" value="1"/>
</dbReference>
<organism evidence="3 4">
    <name type="scientific">Comamonas terrigena</name>
    <dbReference type="NCBI Taxonomy" id="32013"/>
    <lineage>
        <taxon>Bacteria</taxon>
        <taxon>Pseudomonadati</taxon>
        <taxon>Pseudomonadota</taxon>
        <taxon>Betaproteobacteria</taxon>
        <taxon>Burkholderiales</taxon>
        <taxon>Comamonadaceae</taxon>
        <taxon>Comamonas</taxon>
    </lineage>
</organism>
<keyword evidence="4" id="KW-1185">Reference proteome</keyword>